<keyword evidence="3" id="KW-1185">Reference proteome</keyword>
<dbReference type="EMBL" id="MZNU01000331">
    <property type="protein sequence ID" value="OWP00287.1"/>
    <property type="molecule type" value="Genomic_DNA"/>
</dbReference>
<protein>
    <submittedName>
        <fullName evidence="2">Secreted protein</fullName>
    </submittedName>
</protein>
<reference evidence="2 3" key="1">
    <citation type="submission" date="2017-04" db="EMBL/GenBank/DDBJ databases">
        <title>Draft genome sequence of Marssonina coronaria NL1: causal agent of apple blotch.</title>
        <authorList>
            <person name="Cheng Q."/>
        </authorList>
    </citation>
    <scope>NUCLEOTIDE SEQUENCE [LARGE SCALE GENOMIC DNA]</scope>
    <source>
        <strain evidence="2 3">NL1</strain>
    </source>
</reference>
<gene>
    <name evidence="2" type="ORF">B2J93_8504</name>
</gene>
<feature type="chain" id="PRO_5012736236" evidence="1">
    <location>
        <begin position="21"/>
        <end position="135"/>
    </location>
</feature>
<feature type="signal peptide" evidence="1">
    <location>
        <begin position="1"/>
        <end position="20"/>
    </location>
</feature>
<evidence type="ECO:0000256" key="1">
    <source>
        <dbReference type="SAM" id="SignalP"/>
    </source>
</evidence>
<comment type="caution">
    <text evidence="2">The sequence shown here is derived from an EMBL/GenBank/DDBJ whole genome shotgun (WGS) entry which is preliminary data.</text>
</comment>
<sequence>MRCSTFVALSVAVAAPAVLSQYLPQPPPIEYTQVQEINQTTRTGQLSYGASNLDFGYSAGAGINFGNGLVGGGFNAGIPGKENGGSLGGGWTVTARNITFGLGAAFNNMTVDVAIVADKVTGYLSVKVNGKEVAL</sequence>
<dbReference type="AlphaFoldDB" id="A0A218YWV3"/>
<proteinExistence type="predicted"/>
<dbReference type="Proteomes" id="UP000242519">
    <property type="component" value="Unassembled WGS sequence"/>
</dbReference>
<dbReference type="OrthoDB" id="5201530at2759"/>
<accession>A0A218YWV3</accession>
<evidence type="ECO:0000313" key="3">
    <source>
        <dbReference type="Proteomes" id="UP000242519"/>
    </source>
</evidence>
<organism evidence="2 3">
    <name type="scientific">Diplocarpon coronariae</name>
    <dbReference type="NCBI Taxonomy" id="2795749"/>
    <lineage>
        <taxon>Eukaryota</taxon>
        <taxon>Fungi</taxon>
        <taxon>Dikarya</taxon>
        <taxon>Ascomycota</taxon>
        <taxon>Pezizomycotina</taxon>
        <taxon>Leotiomycetes</taxon>
        <taxon>Helotiales</taxon>
        <taxon>Drepanopezizaceae</taxon>
        <taxon>Diplocarpon</taxon>
    </lineage>
</organism>
<dbReference type="InParanoid" id="A0A218YWV3"/>
<keyword evidence="1" id="KW-0732">Signal</keyword>
<name>A0A218YWV3_9HELO</name>
<evidence type="ECO:0000313" key="2">
    <source>
        <dbReference type="EMBL" id="OWP00287.1"/>
    </source>
</evidence>